<dbReference type="Pfam" id="PF09379">
    <property type="entry name" value="FERM_N"/>
    <property type="match status" value="1"/>
</dbReference>
<dbReference type="InterPro" id="IPR019748">
    <property type="entry name" value="FERM_central"/>
</dbReference>
<dbReference type="GO" id="GO:0003779">
    <property type="term" value="F:actin binding"/>
    <property type="evidence" value="ECO:0007669"/>
    <property type="project" value="InterPro"/>
</dbReference>
<dbReference type="SMART" id="SM00295">
    <property type="entry name" value="B41"/>
    <property type="match status" value="1"/>
</dbReference>
<dbReference type="EMBL" id="JAWZYT010004952">
    <property type="protein sequence ID" value="KAK4292055.1"/>
    <property type="molecule type" value="Genomic_DNA"/>
</dbReference>
<dbReference type="SUPFAM" id="SSF54236">
    <property type="entry name" value="Ubiquitin-like"/>
    <property type="match status" value="1"/>
</dbReference>
<dbReference type="Gene3D" id="1.20.80.10">
    <property type="match status" value="1"/>
</dbReference>
<dbReference type="InterPro" id="IPR000299">
    <property type="entry name" value="FERM_domain"/>
</dbReference>
<dbReference type="Gene3D" id="1.20.5.450">
    <property type="match status" value="1"/>
</dbReference>
<dbReference type="GO" id="GO:0005886">
    <property type="term" value="C:plasma membrane"/>
    <property type="evidence" value="ECO:0007669"/>
    <property type="project" value="UniProtKB-SubCell"/>
</dbReference>
<evidence type="ECO:0000256" key="10">
    <source>
        <dbReference type="SAM" id="MobiDB-lite"/>
    </source>
</evidence>
<protein>
    <recommendedName>
        <fullName evidence="4">Moesin/ezrin/radixin homolog 1</fullName>
    </recommendedName>
</protein>
<comment type="subcellular location">
    <subcellularLocation>
        <location evidence="3">Cell junction</location>
        <location evidence="3">Adherens junction</location>
    </subcellularLocation>
    <subcellularLocation>
        <location evidence="2">Cell membrane</location>
        <topology evidence="2">Peripheral membrane protein</topology>
    </subcellularLocation>
    <subcellularLocation>
        <location evidence="1">Cell projection</location>
        <location evidence="1">Microvillus</location>
    </subcellularLocation>
    <subcellularLocation>
        <location evidence="8">Cell projection</location>
        <location evidence="8">Rhabdomere</location>
    </subcellularLocation>
</comment>
<keyword evidence="9" id="KW-0175">Coiled coil</keyword>
<feature type="region of interest" description="Disordered" evidence="10">
    <location>
        <begin position="531"/>
        <end position="556"/>
    </location>
</feature>
<evidence type="ECO:0000256" key="6">
    <source>
        <dbReference type="ARBA" id="ARBA00022949"/>
    </source>
</evidence>
<dbReference type="InterPro" id="IPR011993">
    <property type="entry name" value="PH-like_dom_sf"/>
</dbReference>
<dbReference type="Gene3D" id="6.10.360.10">
    <property type="match status" value="1"/>
</dbReference>
<dbReference type="FunFam" id="1.20.80.10:FF:000002">
    <property type="entry name" value="radixin isoform X1"/>
    <property type="match status" value="1"/>
</dbReference>
<dbReference type="AlphaFoldDB" id="A0AAE1TQT3"/>
<dbReference type="InterPro" id="IPR046810">
    <property type="entry name" value="ERM_helical"/>
</dbReference>
<dbReference type="Proteomes" id="UP001292094">
    <property type="component" value="Unassembled WGS sequence"/>
</dbReference>
<dbReference type="Pfam" id="PF00373">
    <property type="entry name" value="FERM_M"/>
    <property type="match status" value="1"/>
</dbReference>
<dbReference type="InterPro" id="IPR018980">
    <property type="entry name" value="FERM_PH-like_C"/>
</dbReference>
<comment type="caution">
    <text evidence="12">The sequence shown here is derived from an EMBL/GenBank/DDBJ whole genome shotgun (WGS) entry which is preliminary data.</text>
</comment>
<dbReference type="SUPFAM" id="SSF48678">
    <property type="entry name" value="Moesin tail domain"/>
    <property type="match status" value="1"/>
</dbReference>
<evidence type="ECO:0000256" key="2">
    <source>
        <dbReference type="ARBA" id="ARBA00004202"/>
    </source>
</evidence>
<dbReference type="InterPro" id="IPR019747">
    <property type="entry name" value="FERM_CS"/>
</dbReference>
<evidence type="ECO:0000256" key="4">
    <source>
        <dbReference type="ARBA" id="ARBA00022025"/>
    </source>
</evidence>
<keyword evidence="7" id="KW-0472">Membrane</keyword>
<organism evidence="12 13">
    <name type="scientific">Petrolisthes manimaculis</name>
    <dbReference type="NCBI Taxonomy" id="1843537"/>
    <lineage>
        <taxon>Eukaryota</taxon>
        <taxon>Metazoa</taxon>
        <taxon>Ecdysozoa</taxon>
        <taxon>Arthropoda</taxon>
        <taxon>Crustacea</taxon>
        <taxon>Multicrustacea</taxon>
        <taxon>Malacostraca</taxon>
        <taxon>Eumalacostraca</taxon>
        <taxon>Eucarida</taxon>
        <taxon>Decapoda</taxon>
        <taxon>Pleocyemata</taxon>
        <taxon>Anomura</taxon>
        <taxon>Galatheoidea</taxon>
        <taxon>Porcellanidae</taxon>
        <taxon>Petrolisthes</taxon>
    </lineage>
</organism>
<dbReference type="PRINTS" id="PR00661">
    <property type="entry name" value="ERMFAMILY"/>
</dbReference>
<dbReference type="InterPro" id="IPR018979">
    <property type="entry name" value="FERM_N"/>
</dbReference>
<sequence length="637" mass="74296">MPKKNVSVRITTMDAELEFAIQSTTTGKQLFDQVVRTIGLREIWFFGLQYVDSKGFTTWLNLAKKVLQQMGSKYDTPLQFKFRAKFYPEEVTEEIIQDITLRMFYLQVKNTILSDEVYCPPETAVLLSSYAVQAKYSDFQPSVHLPGFLANDRLLPQRVLDQFKLTREAWEEKITKWYKEHKGLLREEAMMEYMKVAQDLEMYGINYFEIQNKKGTDVTLGIDALGINVYDRQNRLTPKIGFPWSEIRNITFHNKKFLIQPVDKKSPNFVFIASNVRVNKIILALCMGNHDLYVRRRKADTIEVQQMKIQAIEEKEAKKAANQKLAREVSMREEAEKKQKEFEEQLESMKRETDMRRKELHQAQSTIALLEQQLRELREAKEKLEVKQRELEVIMKQLEDTKKTETAERLRLQLEIREKQEEVDRITTEVTERDEEARKLQPLLTTDPLIILPHNQEEVEEARRKEEEATLALLQASSAVRRASSSSSSSSSSESEDEGEKIKIAEEIKYQAHRVTETAVQQSAYNDRMYENSRSMSPSSMGSSLSGSRSTTPSIHLETVTDTKGIEDRKEDSTTVRRMKLLEEVKLSLLADQIPEEMSTLDRIYNKNLMEGMSKYKTLREVRKGNTKRRVDQFENW</sequence>
<dbReference type="FunFam" id="3.10.20.90:FF:000013">
    <property type="entry name" value="radixin isoform X1"/>
    <property type="match status" value="1"/>
</dbReference>
<evidence type="ECO:0000259" key="11">
    <source>
        <dbReference type="PROSITE" id="PS50057"/>
    </source>
</evidence>
<dbReference type="InterPro" id="IPR019749">
    <property type="entry name" value="Band_41_domain"/>
</dbReference>
<evidence type="ECO:0000256" key="7">
    <source>
        <dbReference type="ARBA" id="ARBA00023136"/>
    </source>
</evidence>
<dbReference type="InterPro" id="IPR035963">
    <property type="entry name" value="FERM_2"/>
</dbReference>
<dbReference type="InterPro" id="IPR041789">
    <property type="entry name" value="ERM_FERM_C"/>
</dbReference>
<evidence type="ECO:0000313" key="13">
    <source>
        <dbReference type="Proteomes" id="UP001292094"/>
    </source>
</evidence>
<dbReference type="PROSITE" id="PS50057">
    <property type="entry name" value="FERM_3"/>
    <property type="match status" value="1"/>
</dbReference>
<dbReference type="Pfam" id="PF00769">
    <property type="entry name" value="ERM_C"/>
    <property type="match status" value="1"/>
</dbReference>
<dbReference type="Gene3D" id="2.30.29.30">
    <property type="entry name" value="Pleckstrin-homology domain (PH domain)/Phosphotyrosine-binding domain (PTB)"/>
    <property type="match status" value="1"/>
</dbReference>
<feature type="compositionally biased region" description="Low complexity" evidence="10">
    <location>
        <begin position="533"/>
        <end position="554"/>
    </location>
</feature>
<dbReference type="CDD" id="cd13194">
    <property type="entry name" value="FERM_C_ERM"/>
    <property type="match status" value="1"/>
</dbReference>
<feature type="compositionally biased region" description="Low complexity" evidence="10">
    <location>
        <begin position="477"/>
        <end position="493"/>
    </location>
</feature>
<gene>
    <name evidence="12" type="ORF">Pmani_035152</name>
</gene>
<keyword evidence="5" id="KW-1003">Cell membrane</keyword>
<feature type="domain" description="FERM" evidence="11">
    <location>
        <begin position="6"/>
        <end position="297"/>
    </location>
</feature>
<dbReference type="InterPro" id="IPR011174">
    <property type="entry name" value="ERM"/>
</dbReference>
<dbReference type="InterPro" id="IPR011259">
    <property type="entry name" value="ERM_C_dom"/>
</dbReference>
<dbReference type="GO" id="GO:0009887">
    <property type="term" value="P:animal organ morphogenesis"/>
    <property type="evidence" value="ECO:0007669"/>
    <property type="project" value="UniProtKB-ARBA"/>
</dbReference>
<evidence type="ECO:0000256" key="3">
    <source>
        <dbReference type="ARBA" id="ARBA00004536"/>
    </source>
</evidence>
<dbReference type="SUPFAM" id="SSF50729">
    <property type="entry name" value="PH domain-like"/>
    <property type="match status" value="1"/>
</dbReference>
<dbReference type="Pfam" id="PF09380">
    <property type="entry name" value="FERM_C"/>
    <property type="match status" value="1"/>
</dbReference>
<dbReference type="PIRSF" id="PIRSF002305">
    <property type="entry name" value="ERM"/>
    <property type="match status" value="1"/>
</dbReference>
<dbReference type="InterPro" id="IPR029071">
    <property type="entry name" value="Ubiquitin-like_domsf"/>
</dbReference>
<feature type="region of interest" description="Disordered" evidence="10">
    <location>
        <begin position="477"/>
        <end position="500"/>
    </location>
</feature>
<dbReference type="Gene3D" id="3.10.20.90">
    <property type="entry name" value="Phosphatidylinositol 3-kinase Catalytic Subunit, Chain A, domain 1"/>
    <property type="match status" value="1"/>
</dbReference>
<evidence type="ECO:0000313" key="12">
    <source>
        <dbReference type="EMBL" id="KAK4292055.1"/>
    </source>
</evidence>
<feature type="coiled-coil region" evidence="9">
    <location>
        <begin position="304"/>
        <end position="436"/>
    </location>
</feature>
<name>A0AAE1TQT3_9EUCA</name>
<evidence type="ECO:0000256" key="8">
    <source>
        <dbReference type="ARBA" id="ARBA00043944"/>
    </source>
</evidence>
<evidence type="ECO:0000256" key="9">
    <source>
        <dbReference type="SAM" id="Coils"/>
    </source>
</evidence>
<dbReference type="InterPro" id="IPR008954">
    <property type="entry name" value="Moesin_tail_sf"/>
</dbReference>
<dbReference type="SMART" id="SM01196">
    <property type="entry name" value="FERM_C"/>
    <property type="match status" value="1"/>
</dbReference>
<keyword evidence="13" id="KW-1185">Reference proteome</keyword>
<dbReference type="CDD" id="cd14473">
    <property type="entry name" value="FERM_B-lobe"/>
    <property type="match status" value="1"/>
</dbReference>
<dbReference type="GO" id="GO:0005912">
    <property type="term" value="C:adherens junction"/>
    <property type="evidence" value="ECO:0007669"/>
    <property type="project" value="UniProtKB-SubCell"/>
</dbReference>
<dbReference type="PANTHER" id="PTHR23281">
    <property type="entry name" value="MERLIN/MOESIN/EZRIN/RADIXIN"/>
    <property type="match status" value="1"/>
</dbReference>
<reference evidence="12" key="1">
    <citation type="submission" date="2023-11" db="EMBL/GenBank/DDBJ databases">
        <title>Genome assemblies of two species of porcelain crab, Petrolisthes cinctipes and Petrolisthes manimaculis (Anomura: Porcellanidae).</title>
        <authorList>
            <person name="Angst P."/>
        </authorList>
    </citation>
    <scope>NUCLEOTIDE SEQUENCE</scope>
    <source>
        <strain evidence="12">PB745_02</strain>
        <tissue evidence="12">Gill</tissue>
    </source>
</reference>
<evidence type="ECO:0000256" key="5">
    <source>
        <dbReference type="ARBA" id="ARBA00022475"/>
    </source>
</evidence>
<evidence type="ECO:0000256" key="1">
    <source>
        <dbReference type="ARBA" id="ARBA00004105"/>
    </source>
</evidence>
<dbReference type="InterPro" id="IPR000798">
    <property type="entry name" value="Ez/rad/moesin-like"/>
</dbReference>
<dbReference type="GO" id="GO:0048731">
    <property type="term" value="P:system development"/>
    <property type="evidence" value="ECO:0007669"/>
    <property type="project" value="UniProtKB-ARBA"/>
</dbReference>
<dbReference type="InterPro" id="IPR014352">
    <property type="entry name" value="FERM/acyl-CoA-bd_prot_sf"/>
</dbReference>
<keyword evidence="6" id="KW-0965">Cell junction</keyword>
<dbReference type="Pfam" id="PF20492">
    <property type="entry name" value="ERM_helical"/>
    <property type="match status" value="1"/>
</dbReference>
<accession>A0AAE1TQT3</accession>
<dbReference type="GO" id="GO:0005902">
    <property type="term" value="C:microvillus"/>
    <property type="evidence" value="ECO:0007669"/>
    <property type="project" value="UniProtKB-SubCell"/>
</dbReference>
<proteinExistence type="predicted"/>
<dbReference type="SUPFAM" id="SSF47031">
    <property type="entry name" value="Second domain of FERM"/>
    <property type="match status" value="1"/>
</dbReference>
<dbReference type="PRINTS" id="PR00935">
    <property type="entry name" value="BAND41"/>
</dbReference>
<dbReference type="PROSITE" id="PS00661">
    <property type="entry name" value="FERM_2"/>
    <property type="match status" value="1"/>
</dbReference>